<comment type="caution">
    <text evidence="2">The sequence shown here is derived from an EMBL/GenBank/DDBJ whole genome shotgun (WGS) entry which is preliminary data.</text>
</comment>
<keyword evidence="1" id="KW-1133">Transmembrane helix</keyword>
<proteinExistence type="predicted"/>
<dbReference type="OrthoDB" id="6851830at2"/>
<accession>A0A318RFB7</accession>
<keyword evidence="3" id="KW-1185">Reference proteome</keyword>
<feature type="transmembrane region" description="Helical" evidence="1">
    <location>
        <begin position="228"/>
        <end position="249"/>
    </location>
</feature>
<dbReference type="InterPro" id="IPR012666">
    <property type="entry name" value="CbtA_put"/>
</dbReference>
<evidence type="ECO:0000256" key="1">
    <source>
        <dbReference type="SAM" id="Phobius"/>
    </source>
</evidence>
<feature type="transmembrane region" description="Helical" evidence="1">
    <location>
        <begin position="176"/>
        <end position="197"/>
    </location>
</feature>
<dbReference type="RefSeq" id="WP_110473066.1">
    <property type="nucleotide sequence ID" value="NZ_QJSP01000036.1"/>
</dbReference>
<sequence>MEYKFIRSGLLAGLLAGVAAYIFARIVLEPLVRKGIDYEEARSHAESAITGEHAHEHEVFTRSVQENIGAGVGSIVFGLVMGALFAVAFTVMWAYLGRRHRGADPRLAAALLAAAGFVAVYLVPFAAYPANPPGVGNDETIGERTGAYLTITLLSVGFAIAAAVIGLWLVGKLGGLLAAISAGAFYVVAVAISIAVLPSYNDVPTALTDGDEILFDGFPAATLADFRFYSVINQVVLWTVLGIVFTLALTRIARRASISTPESALVS</sequence>
<reference evidence="2 3" key="1">
    <citation type="submission" date="2018-06" db="EMBL/GenBank/DDBJ databases">
        <title>Genomic Encyclopedia of Type Strains, Phase IV (KMG-IV): sequencing the most valuable type-strain genomes for metagenomic binning, comparative biology and taxonomic classification.</title>
        <authorList>
            <person name="Goeker M."/>
        </authorList>
    </citation>
    <scope>NUCLEOTIDE SEQUENCE [LARGE SCALE GENOMIC DNA]</scope>
    <source>
        <strain evidence="2 3">DSM 45521</strain>
    </source>
</reference>
<keyword evidence="1" id="KW-0812">Transmembrane</keyword>
<dbReference type="Pfam" id="PF09490">
    <property type="entry name" value="CbtA"/>
    <property type="match status" value="1"/>
</dbReference>
<name>A0A318RFB7_WILLI</name>
<gene>
    <name evidence="2" type="ORF">DFR67_1366</name>
</gene>
<evidence type="ECO:0000313" key="3">
    <source>
        <dbReference type="Proteomes" id="UP000247591"/>
    </source>
</evidence>
<keyword evidence="1" id="KW-0472">Membrane</keyword>
<evidence type="ECO:0000313" key="2">
    <source>
        <dbReference type="EMBL" id="PYE11162.1"/>
    </source>
</evidence>
<dbReference type="AlphaFoldDB" id="A0A318RFB7"/>
<feature type="transmembrane region" description="Helical" evidence="1">
    <location>
        <begin position="68"/>
        <end position="95"/>
    </location>
</feature>
<dbReference type="EMBL" id="QJSP01000036">
    <property type="protein sequence ID" value="PYE11162.1"/>
    <property type="molecule type" value="Genomic_DNA"/>
</dbReference>
<feature type="transmembrane region" description="Helical" evidence="1">
    <location>
        <begin position="147"/>
        <end position="169"/>
    </location>
</feature>
<organism evidence="2 3">
    <name type="scientific">Williamsia limnetica</name>
    <dbReference type="NCBI Taxonomy" id="882452"/>
    <lineage>
        <taxon>Bacteria</taxon>
        <taxon>Bacillati</taxon>
        <taxon>Actinomycetota</taxon>
        <taxon>Actinomycetes</taxon>
        <taxon>Mycobacteriales</taxon>
        <taxon>Nocardiaceae</taxon>
        <taxon>Williamsia</taxon>
    </lineage>
</organism>
<dbReference type="Proteomes" id="UP000247591">
    <property type="component" value="Unassembled WGS sequence"/>
</dbReference>
<feature type="transmembrane region" description="Helical" evidence="1">
    <location>
        <begin position="107"/>
        <end position="127"/>
    </location>
</feature>
<protein>
    <submittedName>
        <fullName evidence="2">Putative cobalt transporter subunit CbtA</fullName>
    </submittedName>
</protein>